<evidence type="ECO:0000313" key="2">
    <source>
        <dbReference type="Proteomes" id="UP001304243"/>
    </source>
</evidence>
<accession>A0AAN7D9L3</accession>
<dbReference type="AlphaFoldDB" id="A0AAN7D9L3"/>
<evidence type="ECO:0000313" key="1">
    <source>
        <dbReference type="EMBL" id="KAK4513303.1"/>
    </source>
</evidence>
<keyword evidence="2" id="KW-1185">Reference proteome</keyword>
<organism evidence="1 2">
    <name type="scientific">Mucor velutinosus</name>
    <dbReference type="NCBI Taxonomy" id="708070"/>
    <lineage>
        <taxon>Eukaryota</taxon>
        <taxon>Fungi</taxon>
        <taxon>Fungi incertae sedis</taxon>
        <taxon>Mucoromycota</taxon>
        <taxon>Mucoromycotina</taxon>
        <taxon>Mucoromycetes</taxon>
        <taxon>Mucorales</taxon>
        <taxon>Mucorineae</taxon>
        <taxon>Mucoraceae</taxon>
        <taxon>Mucor</taxon>
    </lineage>
</organism>
<sequence>MIMMAAAPSFGSDEDPDLHMKYREFGQTIFNDINGDTSRQFVIDIENIIAEMRSAGDSFRASERDFPVLHSCFMSLVSEQTSPFIHRVKCSILVFTAFSQIEASGCWKNVAYVKSVPARLMYLFRSIILYELLLKNDGLVFDDVDNNVQVGTAINDDGLDTDLTEEELEEFHNNA</sequence>
<proteinExistence type="predicted"/>
<gene>
    <name evidence="1" type="ORF">ATC70_011871</name>
</gene>
<dbReference type="GeneID" id="89955557"/>
<comment type="caution">
    <text evidence="1">The sequence shown here is derived from an EMBL/GenBank/DDBJ whole genome shotgun (WGS) entry which is preliminary data.</text>
</comment>
<reference evidence="1 2" key="1">
    <citation type="submission" date="2022-11" db="EMBL/GenBank/DDBJ databases">
        <title>Mucor velutinosus strain NIH1002 WGS.</title>
        <authorList>
            <person name="Subramanian P."/>
            <person name="Mullikin J.C."/>
            <person name="Segre J.A."/>
            <person name="Zelazny A.M."/>
        </authorList>
    </citation>
    <scope>NUCLEOTIDE SEQUENCE [LARGE SCALE GENOMIC DNA]</scope>
    <source>
        <strain evidence="1 2">NIH1002</strain>
    </source>
</reference>
<name>A0AAN7D9L3_9FUNG</name>
<dbReference type="Proteomes" id="UP001304243">
    <property type="component" value="Unassembled WGS sequence"/>
</dbReference>
<dbReference type="EMBL" id="JASEJX010000018">
    <property type="protein sequence ID" value="KAK4513303.1"/>
    <property type="molecule type" value="Genomic_DNA"/>
</dbReference>
<dbReference type="RefSeq" id="XP_064679969.1">
    <property type="nucleotide sequence ID" value="XM_064831056.1"/>
</dbReference>
<protein>
    <submittedName>
        <fullName evidence="1">Uncharacterized protein</fullName>
    </submittedName>
</protein>